<protein>
    <submittedName>
        <fullName evidence="3">Uncharacterized protein</fullName>
    </submittedName>
</protein>
<evidence type="ECO:0000313" key="4">
    <source>
        <dbReference type="Proteomes" id="UP000318297"/>
    </source>
</evidence>
<feature type="transmembrane region" description="Helical" evidence="2">
    <location>
        <begin position="39"/>
        <end position="59"/>
    </location>
</feature>
<keyword evidence="2" id="KW-0812">Transmembrane</keyword>
<organism evidence="3 4">
    <name type="scientific">Rudaeicoccus suwonensis</name>
    <dbReference type="NCBI Taxonomy" id="657409"/>
    <lineage>
        <taxon>Bacteria</taxon>
        <taxon>Bacillati</taxon>
        <taxon>Actinomycetota</taxon>
        <taxon>Actinomycetes</taxon>
        <taxon>Micrococcales</taxon>
        <taxon>Dermacoccaceae</taxon>
        <taxon>Rudaeicoccus</taxon>
    </lineage>
</organism>
<evidence type="ECO:0000256" key="1">
    <source>
        <dbReference type="SAM" id="MobiDB-lite"/>
    </source>
</evidence>
<evidence type="ECO:0000256" key="2">
    <source>
        <dbReference type="SAM" id="Phobius"/>
    </source>
</evidence>
<dbReference type="AlphaFoldDB" id="A0A561EBG8"/>
<keyword evidence="2" id="KW-1133">Transmembrane helix</keyword>
<sequence length="61" mass="6654">MNFRTETPSGLSEGESVMSENKPWFGPKRVGIGVRPQTWQGWALVAILVVVVVAVVTALTR</sequence>
<dbReference type="EMBL" id="VIVQ01000001">
    <property type="protein sequence ID" value="TWE12955.1"/>
    <property type="molecule type" value="Genomic_DNA"/>
</dbReference>
<evidence type="ECO:0000313" key="3">
    <source>
        <dbReference type="EMBL" id="TWE12955.1"/>
    </source>
</evidence>
<comment type="caution">
    <text evidence="3">The sequence shown here is derived from an EMBL/GenBank/DDBJ whole genome shotgun (WGS) entry which is preliminary data.</text>
</comment>
<gene>
    <name evidence="3" type="ORF">BKA23_1782</name>
</gene>
<dbReference type="Proteomes" id="UP000318297">
    <property type="component" value="Unassembled WGS sequence"/>
</dbReference>
<reference evidence="3 4" key="1">
    <citation type="submission" date="2019-06" db="EMBL/GenBank/DDBJ databases">
        <title>Sequencing the genomes of 1000 actinobacteria strains.</title>
        <authorList>
            <person name="Klenk H.-P."/>
        </authorList>
    </citation>
    <scope>NUCLEOTIDE SEQUENCE [LARGE SCALE GENOMIC DNA]</scope>
    <source>
        <strain evidence="3 4">DSM 19560</strain>
    </source>
</reference>
<proteinExistence type="predicted"/>
<feature type="region of interest" description="Disordered" evidence="1">
    <location>
        <begin position="1"/>
        <end position="20"/>
    </location>
</feature>
<accession>A0A561EBG8</accession>
<name>A0A561EBG8_9MICO</name>
<keyword evidence="2" id="KW-0472">Membrane</keyword>
<keyword evidence="4" id="KW-1185">Reference proteome</keyword>
<feature type="compositionally biased region" description="Polar residues" evidence="1">
    <location>
        <begin position="1"/>
        <end position="10"/>
    </location>
</feature>